<dbReference type="SUPFAM" id="SSF53613">
    <property type="entry name" value="Ribokinase-like"/>
    <property type="match status" value="1"/>
</dbReference>
<keyword evidence="6 9" id="KW-0547">Nucleotide-binding</keyword>
<evidence type="ECO:0000256" key="5">
    <source>
        <dbReference type="ARBA" id="ARBA00022726"/>
    </source>
</evidence>
<comment type="function">
    <text evidence="9">ATP dependent phosphorylation of adenosine and other related nucleoside analogs to monophosphate derivatives.</text>
</comment>
<keyword evidence="9" id="KW-0539">Nucleus</keyword>
<evidence type="ECO:0000256" key="7">
    <source>
        <dbReference type="ARBA" id="ARBA00022777"/>
    </source>
</evidence>
<dbReference type="RefSeq" id="XP_017768210.1">
    <property type="nucleotide sequence ID" value="XM_017912721.1"/>
</dbReference>
<gene>
    <name evidence="12" type="primary">LOC108556556</name>
</gene>
<dbReference type="CDD" id="cd01168">
    <property type="entry name" value="adenosine_kinase"/>
    <property type="match status" value="1"/>
</dbReference>
<evidence type="ECO:0000256" key="6">
    <source>
        <dbReference type="ARBA" id="ARBA00022741"/>
    </source>
</evidence>
<dbReference type="Pfam" id="PF00294">
    <property type="entry name" value="PfkB"/>
    <property type="match status" value="1"/>
</dbReference>
<keyword evidence="5 9" id="KW-0660">Purine salvage</keyword>
<evidence type="ECO:0000313" key="11">
    <source>
        <dbReference type="Proteomes" id="UP000695000"/>
    </source>
</evidence>
<dbReference type="PANTHER" id="PTHR45769">
    <property type="entry name" value="ADENOSINE KINASE"/>
    <property type="match status" value="1"/>
</dbReference>
<evidence type="ECO:0000313" key="12">
    <source>
        <dbReference type="RefSeq" id="XP_017768210.1"/>
    </source>
</evidence>
<organism evidence="11 12">
    <name type="scientific">Nicrophorus vespilloides</name>
    <name type="common">Boreal carrion beetle</name>
    <dbReference type="NCBI Taxonomy" id="110193"/>
    <lineage>
        <taxon>Eukaryota</taxon>
        <taxon>Metazoa</taxon>
        <taxon>Ecdysozoa</taxon>
        <taxon>Arthropoda</taxon>
        <taxon>Hexapoda</taxon>
        <taxon>Insecta</taxon>
        <taxon>Pterygota</taxon>
        <taxon>Neoptera</taxon>
        <taxon>Endopterygota</taxon>
        <taxon>Coleoptera</taxon>
        <taxon>Polyphaga</taxon>
        <taxon>Staphyliniformia</taxon>
        <taxon>Silphidae</taxon>
        <taxon>Nicrophorinae</taxon>
        <taxon>Nicrophorus</taxon>
    </lineage>
</organism>
<keyword evidence="4 9" id="KW-0808">Transferase</keyword>
<evidence type="ECO:0000256" key="8">
    <source>
        <dbReference type="ARBA" id="ARBA00022840"/>
    </source>
</evidence>
<feature type="domain" description="Carbohydrate kinase PfkB" evidence="10">
    <location>
        <begin position="2"/>
        <end position="269"/>
    </location>
</feature>
<protein>
    <recommendedName>
        <fullName evidence="3 9">Adenosine kinase</fullName>
        <shortName evidence="9">AK</shortName>
        <ecNumber evidence="3 9">2.7.1.20</ecNumber>
    </recommendedName>
    <alternativeName>
        <fullName evidence="9">Adenosine 5'-phosphotransferase</fullName>
    </alternativeName>
</protein>
<evidence type="ECO:0000256" key="4">
    <source>
        <dbReference type="ARBA" id="ARBA00022679"/>
    </source>
</evidence>
<dbReference type="EC" id="2.7.1.20" evidence="3 9"/>
<keyword evidence="11" id="KW-1185">Reference proteome</keyword>
<comment type="pathway">
    <text evidence="1 9">Purine metabolism; AMP biosynthesis via salvage pathway; AMP from adenosine: step 1/1.</text>
</comment>
<evidence type="ECO:0000259" key="10">
    <source>
        <dbReference type="Pfam" id="PF00294"/>
    </source>
</evidence>
<dbReference type="InterPro" id="IPR001805">
    <property type="entry name" value="Adenokinase"/>
</dbReference>
<evidence type="ECO:0000256" key="3">
    <source>
        <dbReference type="ARBA" id="ARBA00012119"/>
    </source>
</evidence>
<keyword evidence="8 9" id="KW-0067">ATP-binding</keyword>
<comment type="catalytic activity">
    <reaction evidence="9">
        <text>adenosine + ATP = AMP + ADP + H(+)</text>
        <dbReference type="Rhea" id="RHEA:20824"/>
        <dbReference type="ChEBI" id="CHEBI:15378"/>
        <dbReference type="ChEBI" id="CHEBI:16335"/>
        <dbReference type="ChEBI" id="CHEBI:30616"/>
        <dbReference type="ChEBI" id="CHEBI:456215"/>
        <dbReference type="ChEBI" id="CHEBI:456216"/>
        <dbReference type="EC" id="2.7.1.20"/>
    </reaction>
</comment>
<proteinExistence type="inferred from homology"/>
<evidence type="ECO:0000256" key="9">
    <source>
        <dbReference type="RuleBase" id="RU368116"/>
    </source>
</evidence>
<accession>A0ABM1M0W0</accession>
<comment type="subunit">
    <text evidence="9">Monomer.</text>
</comment>
<comment type="subcellular location">
    <subcellularLocation>
        <location evidence="9">Nucleus</location>
    </subcellularLocation>
</comment>
<keyword evidence="7 9" id="KW-0418">Kinase</keyword>
<dbReference type="PANTHER" id="PTHR45769:SF3">
    <property type="entry name" value="ADENOSINE KINASE"/>
    <property type="match status" value="1"/>
</dbReference>
<dbReference type="Gene3D" id="3.40.1190.20">
    <property type="match status" value="1"/>
</dbReference>
<dbReference type="InterPro" id="IPR029056">
    <property type="entry name" value="Ribokinase-like"/>
</dbReference>
<reference evidence="12" key="1">
    <citation type="submission" date="2025-08" db="UniProtKB">
        <authorList>
            <consortium name="RefSeq"/>
        </authorList>
    </citation>
    <scope>IDENTIFICATION</scope>
    <source>
        <tissue evidence="12">Whole Larva</tissue>
    </source>
</reference>
<sequence>MTPGGCTQNTLRILHWLSKGDITTYMFGAIGNDSNGKFLKTEVEKANVQTRYATKPLATGLMISLVFNQHRSLAGNIGASELYTEADLKHADNMTILSSVGLIYMEGFFITNRLPVAKNIMTFCKKNKKSFAFNLCASYLVESYKDAVKEFVEASDILFGNLDEFECLMKNNGKNDFVSYAKELVNGTSKMVVITNGSEKVQCVEASRATEFQVPTLQNSKVVDTTGAGDSFVSGFLYGYMQKKDMLTCVKWGCQTAQQVIQYIGVQLPKEVFAFDK</sequence>
<dbReference type="Proteomes" id="UP000695000">
    <property type="component" value="Unplaced"/>
</dbReference>
<comment type="cofactor">
    <cofactor evidence="9">
        <name>Mg(2+)</name>
        <dbReference type="ChEBI" id="CHEBI:18420"/>
    </cofactor>
    <text evidence="9">Binds 3 Mg(2+) ions per subunit.</text>
</comment>
<evidence type="ECO:0000256" key="1">
    <source>
        <dbReference type="ARBA" id="ARBA00004801"/>
    </source>
</evidence>
<dbReference type="GeneID" id="108556556"/>
<dbReference type="InterPro" id="IPR002173">
    <property type="entry name" value="Carboh/pur_kinase_PfkB_CS"/>
</dbReference>
<comment type="similarity">
    <text evidence="2 9">Belongs to the carbohydrate kinase PfkB family.</text>
</comment>
<keyword evidence="9" id="KW-0460">Magnesium</keyword>
<dbReference type="PROSITE" id="PS00584">
    <property type="entry name" value="PFKB_KINASES_2"/>
    <property type="match status" value="1"/>
</dbReference>
<name>A0ABM1M0W0_NICVS</name>
<dbReference type="PRINTS" id="PR00989">
    <property type="entry name" value="ADENOKINASE"/>
</dbReference>
<evidence type="ECO:0000256" key="2">
    <source>
        <dbReference type="ARBA" id="ARBA00010688"/>
    </source>
</evidence>
<dbReference type="InterPro" id="IPR011611">
    <property type="entry name" value="PfkB_dom"/>
</dbReference>